<accession>A0A8S1DUR8</accession>
<reference evidence="2 3" key="1">
    <citation type="submission" date="2020-04" db="EMBL/GenBank/DDBJ databases">
        <authorList>
            <person name="Alioto T."/>
            <person name="Alioto T."/>
            <person name="Gomez Garrido J."/>
        </authorList>
    </citation>
    <scope>NUCLEOTIDE SEQUENCE [LARGE SCALE GENOMIC DNA]</scope>
</reference>
<keyword evidence="1" id="KW-0732">Signal</keyword>
<name>A0A8S1DUR8_9INSE</name>
<feature type="chain" id="PRO_5035762902" evidence="1">
    <location>
        <begin position="19"/>
        <end position="141"/>
    </location>
</feature>
<comment type="caution">
    <text evidence="2">The sequence shown here is derived from an EMBL/GenBank/DDBJ whole genome shotgun (WGS) entry which is preliminary data.</text>
</comment>
<evidence type="ECO:0000313" key="2">
    <source>
        <dbReference type="EMBL" id="CAB3386252.1"/>
    </source>
</evidence>
<dbReference type="EMBL" id="CADEPI010000465">
    <property type="protein sequence ID" value="CAB3386252.1"/>
    <property type="molecule type" value="Genomic_DNA"/>
</dbReference>
<evidence type="ECO:0000313" key="3">
    <source>
        <dbReference type="Proteomes" id="UP000494165"/>
    </source>
</evidence>
<proteinExistence type="predicted"/>
<dbReference type="Proteomes" id="UP000494165">
    <property type="component" value="Unassembled WGS sequence"/>
</dbReference>
<dbReference type="AlphaFoldDB" id="A0A8S1DUR8"/>
<feature type="signal peptide" evidence="1">
    <location>
        <begin position="1"/>
        <end position="18"/>
    </location>
</feature>
<organism evidence="2 3">
    <name type="scientific">Cloeon dipterum</name>
    <dbReference type="NCBI Taxonomy" id="197152"/>
    <lineage>
        <taxon>Eukaryota</taxon>
        <taxon>Metazoa</taxon>
        <taxon>Ecdysozoa</taxon>
        <taxon>Arthropoda</taxon>
        <taxon>Hexapoda</taxon>
        <taxon>Insecta</taxon>
        <taxon>Pterygota</taxon>
        <taxon>Palaeoptera</taxon>
        <taxon>Ephemeroptera</taxon>
        <taxon>Pisciforma</taxon>
        <taxon>Baetidae</taxon>
        <taxon>Cloeon</taxon>
    </lineage>
</organism>
<sequence length="141" mass="16126">MRATIAIFLLISLSQCRAHPVARESSFEKLPAVPRVTEKPTDGAVTTDAPVEAMQTPDEFLLNTLLHWDHEVLYQGIMGWAKMNHNMDAPLNAFRWTFREYNKLNERILSLCDLLKGLIEQEKKENVDFIPFGPPGARVKY</sequence>
<protein>
    <submittedName>
        <fullName evidence="2">Uncharacterized protein</fullName>
    </submittedName>
</protein>
<gene>
    <name evidence="2" type="ORF">CLODIP_2_CD02853</name>
</gene>
<evidence type="ECO:0000256" key="1">
    <source>
        <dbReference type="SAM" id="SignalP"/>
    </source>
</evidence>
<keyword evidence="3" id="KW-1185">Reference proteome</keyword>